<dbReference type="PROSITE" id="PS50222">
    <property type="entry name" value="EF_HAND_2"/>
    <property type="match status" value="1"/>
</dbReference>
<dbReference type="PROSITE" id="PS00018">
    <property type="entry name" value="EF_HAND_1"/>
    <property type="match status" value="1"/>
</dbReference>
<comment type="caution">
    <text evidence="3">The sequence shown here is derived from an EMBL/GenBank/DDBJ whole genome shotgun (WGS) entry which is preliminary data.</text>
</comment>
<dbReference type="Gene3D" id="1.10.238.10">
    <property type="entry name" value="EF-hand"/>
    <property type="match status" value="1"/>
</dbReference>
<evidence type="ECO:0000259" key="2">
    <source>
        <dbReference type="PROSITE" id="PS50222"/>
    </source>
</evidence>
<feature type="non-terminal residue" evidence="3">
    <location>
        <position position="203"/>
    </location>
</feature>
<proteinExistence type="predicted"/>
<keyword evidence="4" id="KW-1185">Reference proteome</keyword>
<evidence type="ECO:0000256" key="1">
    <source>
        <dbReference type="ARBA" id="ARBA00022837"/>
    </source>
</evidence>
<name>A0A8X7C325_9ARAC</name>
<dbReference type="InterPro" id="IPR002048">
    <property type="entry name" value="EF_hand_dom"/>
</dbReference>
<dbReference type="InterPro" id="IPR018247">
    <property type="entry name" value="EF_Hand_1_Ca_BS"/>
</dbReference>
<feature type="domain" description="EF-hand" evidence="2">
    <location>
        <begin position="172"/>
        <end position="203"/>
    </location>
</feature>
<dbReference type="Proteomes" id="UP000886998">
    <property type="component" value="Unassembled WGS sequence"/>
</dbReference>
<accession>A0A8X7C325</accession>
<dbReference type="InterPro" id="IPR011992">
    <property type="entry name" value="EF-hand-dom_pair"/>
</dbReference>
<keyword evidence="1" id="KW-0106">Calcium</keyword>
<evidence type="ECO:0000313" key="3">
    <source>
        <dbReference type="EMBL" id="GFY55171.1"/>
    </source>
</evidence>
<dbReference type="GO" id="GO:0005509">
    <property type="term" value="F:calcium ion binding"/>
    <property type="evidence" value="ECO:0007669"/>
    <property type="project" value="InterPro"/>
</dbReference>
<dbReference type="SUPFAM" id="SSF47473">
    <property type="entry name" value="EF-hand"/>
    <property type="match status" value="1"/>
</dbReference>
<protein>
    <recommendedName>
        <fullName evidence="2">EF-hand domain-containing protein</fullName>
    </recommendedName>
</protein>
<evidence type="ECO:0000313" key="4">
    <source>
        <dbReference type="Proteomes" id="UP000886998"/>
    </source>
</evidence>
<dbReference type="EMBL" id="BMAV01010226">
    <property type="protein sequence ID" value="GFY55171.1"/>
    <property type="molecule type" value="Genomic_DNA"/>
</dbReference>
<reference evidence="3" key="1">
    <citation type="submission" date="2020-08" db="EMBL/GenBank/DDBJ databases">
        <title>Multicomponent nature underlies the extraordinary mechanical properties of spider dragline silk.</title>
        <authorList>
            <person name="Kono N."/>
            <person name="Nakamura H."/>
            <person name="Mori M."/>
            <person name="Yoshida Y."/>
            <person name="Ohtoshi R."/>
            <person name="Malay A.D."/>
            <person name="Moran D.A.P."/>
            <person name="Tomita M."/>
            <person name="Numata K."/>
            <person name="Arakawa K."/>
        </authorList>
    </citation>
    <scope>NUCLEOTIDE SEQUENCE</scope>
</reference>
<sequence length="203" mass="23203">MVYIDSAIPTVIKSRIQVPKILLCKPFIENMIRTRLRIPAGEWRYDVEKSSHDRIIFQFGSSKVHLFNSTQAMVENNAEQFESDGTTEQFTASLVSGDALFIPAGWSLQQETSKDYVSLEFYWNLGSKADSTSFECGDHITKDFLTISFPKDPRIDLLSDDQFAGLPEWDEESRGIAKEMFNQMDYNNDGVLSKEDFSKITKE</sequence>
<dbReference type="AlphaFoldDB" id="A0A8X7C325"/>
<organism evidence="3 4">
    <name type="scientific">Trichonephila inaurata madagascariensis</name>
    <dbReference type="NCBI Taxonomy" id="2747483"/>
    <lineage>
        <taxon>Eukaryota</taxon>
        <taxon>Metazoa</taxon>
        <taxon>Ecdysozoa</taxon>
        <taxon>Arthropoda</taxon>
        <taxon>Chelicerata</taxon>
        <taxon>Arachnida</taxon>
        <taxon>Araneae</taxon>
        <taxon>Araneomorphae</taxon>
        <taxon>Entelegynae</taxon>
        <taxon>Araneoidea</taxon>
        <taxon>Nephilidae</taxon>
        <taxon>Trichonephila</taxon>
        <taxon>Trichonephila inaurata</taxon>
    </lineage>
</organism>
<gene>
    <name evidence="3" type="primary">NCL1_37417</name>
    <name evidence="3" type="ORF">TNIN_322181</name>
</gene>
<dbReference type="OrthoDB" id="415358at2759"/>